<keyword evidence="3" id="KW-1185">Reference proteome</keyword>
<sequence length="250" mass="28315">MHTYITRPAKILIEIGFDRACSMHAEDDGGLLLPLHNTADSLTLQVHSMPSSIQSWTGGRPISNDTDDYIFFLSKDAELYGCFSNAYHERSGGHLGLHSKDGPFWCVNQELHYRKAILFGDEEVANLILAERDDAAKIKKFGREVHFYDDNKWTEVRYDVARDAVESKFRSDDKLKKMLVETEGKIIVEAATDRAWGIGLVEFCSTSDEGEAKKGAKNGDNCWEVHPSEWSGLNLLGRCLMDVRERLLRE</sequence>
<dbReference type="InterPro" id="IPR037238">
    <property type="entry name" value="YbiA-like_sf"/>
</dbReference>
<dbReference type="Gene3D" id="1.10.357.40">
    <property type="entry name" value="YbiA-like"/>
    <property type="match status" value="1"/>
</dbReference>
<feature type="domain" description="NADAR" evidence="1">
    <location>
        <begin position="71"/>
        <end position="247"/>
    </location>
</feature>
<organism evidence="2 3">
    <name type="scientific">Skeletonema marinoi</name>
    <dbReference type="NCBI Taxonomy" id="267567"/>
    <lineage>
        <taxon>Eukaryota</taxon>
        <taxon>Sar</taxon>
        <taxon>Stramenopiles</taxon>
        <taxon>Ochrophyta</taxon>
        <taxon>Bacillariophyta</taxon>
        <taxon>Coscinodiscophyceae</taxon>
        <taxon>Thalassiosirophycidae</taxon>
        <taxon>Thalassiosirales</taxon>
        <taxon>Skeletonemataceae</taxon>
        <taxon>Skeletonema</taxon>
        <taxon>Skeletonema marinoi-dohrnii complex</taxon>
    </lineage>
</organism>
<dbReference type="AlphaFoldDB" id="A0AAD8YGA7"/>
<evidence type="ECO:0000313" key="3">
    <source>
        <dbReference type="Proteomes" id="UP001224775"/>
    </source>
</evidence>
<dbReference type="NCBIfam" id="TIGR02464">
    <property type="entry name" value="ribofla_fusion"/>
    <property type="match status" value="1"/>
</dbReference>
<dbReference type="InterPro" id="IPR012816">
    <property type="entry name" value="NADAR"/>
</dbReference>
<dbReference type="CDD" id="cd15457">
    <property type="entry name" value="NADAR"/>
    <property type="match status" value="1"/>
</dbReference>
<comment type="caution">
    <text evidence="2">The sequence shown here is derived from an EMBL/GenBank/DDBJ whole genome shotgun (WGS) entry which is preliminary data.</text>
</comment>
<dbReference type="EMBL" id="JATAAI010000005">
    <property type="protein sequence ID" value="KAK1745733.1"/>
    <property type="molecule type" value="Genomic_DNA"/>
</dbReference>
<accession>A0AAD8YGA7</accession>
<dbReference type="Proteomes" id="UP001224775">
    <property type="component" value="Unassembled WGS sequence"/>
</dbReference>
<name>A0AAD8YGA7_9STRA</name>
<gene>
    <name evidence="2" type="ORF">QTG54_003657</name>
</gene>
<dbReference type="Pfam" id="PF08719">
    <property type="entry name" value="NADAR"/>
    <property type="match status" value="1"/>
</dbReference>
<dbReference type="SUPFAM" id="SSF143990">
    <property type="entry name" value="YbiA-like"/>
    <property type="match status" value="1"/>
</dbReference>
<evidence type="ECO:0000313" key="2">
    <source>
        <dbReference type="EMBL" id="KAK1745733.1"/>
    </source>
</evidence>
<protein>
    <submittedName>
        <fullName evidence="2">NADAR family protein</fullName>
    </submittedName>
</protein>
<proteinExistence type="predicted"/>
<reference evidence="2" key="1">
    <citation type="submission" date="2023-06" db="EMBL/GenBank/DDBJ databases">
        <title>Survivors Of The Sea: Transcriptome response of Skeletonema marinoi to long-term dormancy.</title>
        <authorList>
            <person name="Pinder M.I.M."/>
            <person name="Kourtchenko O."/>
            <person name="Robertson E.K."/>
            <person name="Larsson T."/>
            <person name="Maumus F."/>
            <person name="Osuna-Cruz C.M."/>
            <person name="Vancaester E."/>
            <person name="Stenow R."/>
            <person name="Vandepoele K."/>
            <person name="Ploug H."/>
            <person name="Bruchert V."/>
            <person name="Godhe A."/>
            <person name="Topel M."/>
        </authorList>
    </citation>
    <scope>NUCLEOTIDE SEQUENCE</scope>
    <source>
        <strain evidence="2">R05AC</strain>
    </source>
</reference>
<evidence type="ECO:0000259" key="1">
    <source>
        <dbReference type="Pfam" id="PF08719"/>
    </source>
</evidence>